<dbReference type="PROSITE" id="PS52035">
    <property type="entry name" value="PEPTIDASE_M14"/>
    <property type="match status" value="1"/>
</dbReference>
<evidence type="ECO:0000313" key="9">
    <source>
        <dbReference type="EMBL" id="MBP1926359.1"/>
    </source>
</evidence>
<dbReference type="PANTHER" id="PTHR11705">
    <property type="entry name" value="PROTEASE FAMILY M14 CARBOXYPEPTIDASE A,B"/>
    <property type="match status" value="1"/>
</dbReference>
<dbReference type="PANTHER" id="PTHR11705:SF143">
    <property type="entry name" value="SLL0236 PROTEIN"/>
    <property type="match status" value="1"/>
</dbReference>
<dbReference type="PRINTS" id="PR00765">
    <property type="entry name" value="CRBOXYPTASEA"/>
</dbReference>
<sequence>MCNFLVDTSDTYFLDDIYRDIERLCERYNGILKKEIIGKSVEGRNIVALRLCNSNKVKASVLLTGGIHAREDFSVMLCMKMIDYYCYYYSKENYLDDYNVKSIVDSIDICFIPVSNPDGLNIVHNGLESSQNYEKLKDMKIWGEDHTYWKANANGVDLNKNFDDGNWDIRLCVPGTDVPCSDRFKGFSPNSEPETRALVDFCNKNSFSMMVSYHCSGNCTFWADSGTHDMFEGLDEKIMNELDEKYIYRKTKISQDPAVYGCGFENWFRAKIKRPAFCIELSPFIEGGKQHEDSLFDELVWKYARSTGLFFAKKARKINEEIYGDVERYAALTK</sequence>
<organism evidence="9 10">
    <name type="scientific">Sedimentibacter acidaminivorans</name>
    <dbReference type="NCBI Taxonomy" id="913099"/>
    <lineage>
        <taxon>Bacteria</taxon>
        <taxon>Bacillati</taxon>
        <taxon>Bacillota</taxon>
        <taxon>Tissierellia</taxon>
        <taxon>Sedimentibacter</taxon>
    </lineage>
</organism>
<comment type="similarity">
    <text evidence="2 7">Belongs to the peptidase M14 family.</text>
</comment>
<comment type="caution">
    <text evidence="9">The sequence shown here is derived from an EMBL/GenBank/DDBJ whole genome shotgun (WGS) entry which is preliminary data.</text>
</comment>
<keyword evidence="3" id="KW-0645">Protease</keyword>
<keyword evidence="5" id="KW-0862">Zinc</keyword>
<evidence type="ECO:0000256" key="1">
    <source>
        <dbReference type="ARBA" id="ARBA00001947"/>
    </source>
</evidence>
<proteinExistence type="inferred from homology"/>
<accession>A0ABS4GFA3</accession>
<dbReference type="Gene3D" id="3.40.630.10">
    <property type="entry name" value="Zn peptidases"/>
    <property type="match status" value="1"/>
</dbReference>
<evidence type="ECO:0000256" key="4">
    <source>
        <dbReference type="ARBA" id="ARBA00022801"/>
    </source>
</evidence>
<dbReference type="RefSeq" id="WP_209512093.1">
    <property type="nucleotide sequence ID" value="NZ_JAGGKS010000006.1"/>
</dbReference>
<keyword evidence="6" id="KW-0482">Metalloprotease</keyword>
<evidence type="ECO:0000256" key="3">
    <source>
        <dbReference type="ARBA" id="ARBA00022670"/>
    </source>
</evidence>
<gene>
    <name evidence="9" type="ORF">J2Z76_002224</name>
</gene>
<dbReference type="Proteomes" id="UP001519342">
    <property type="component" value="Unassembled WGS sequence"/>
</dbReference>
<keyword evidence="10" id="KW-1185">Reference proteome</keyword>
<evidence type="ECO:0000313" key="10">
    <source>
        <dbReference type="Proteomes" id="UP001519342"/>
    </source>
</evidence>
<evidence type="ECO:0000256" key="7">
    <source>
        <dbReference type="PROSITE-ProRule" id="PRU01379"/>
    </source>
</evidence>
<feature type="domain" description="Peptidase M14" evidence="8">
    <location>
        <begin position="10"/>
        <end position="302"/>
    </location>
</feature>
<dbReference type="SMART" id="SM00631">
    <property type="entry name" value="Zn_pept"/>
    <property type="match status" value="1"/>
</dbReference>
<dbReference type="InterPro" id="IPR000834">
    <property type="entry name" value="Peptidase_M14"/>
</dbReference>
<evidence type="ECO:0000256" key="6">
    <source>
        <dbReference type="ARBA" id="ARBA00023049"/>
    </source>
</evidence>
<dbReference type="EMBL" id="JAGGKS010000006">
    <property type="protein sequence ID" value="MBP1926359.1"/>
    <property type="molecule type" value="Genomic_DNA"/>
</dbReference>
<evidence type="ECO:0000259" key="8">
    <source>
        <dbReference type="PROSITE" id="PS52035"/>
    </source>
</evidence>
<keyword evidence="4" id="KW-0378">Hydrolase</keyword>
<name>A0ABS4GFA3_9FIRM</name>
<evidence type="ECO:0000256" key="2">
    <source>
        <dbReference type="ARBA" id="ARBA00005988"/>
    </source>
</evidence>
<dbReference type="Pfam" id="PF00246">
    <property type="entry name" value="Peptidase_M14"/>
    <property type="match status" value="1"/>
</dbReference>
<dbReference type="SUPFAM" id="SSF53187">
    <property type="entry name" value="Zn-dependent exopeptidases"/>
    <property type="match status" value="1"/>
</dbReference>
<reference evidence="9 10" key="1">
    <citation type="submission" date="2021-03" db="EMBL/GenBank/DDBJ databases">
        <title>Genomic Encyclopedia of Type Strains, Phase IV (KMG-IV): sequencing the most valuable type-strain genomes for metagenomic binning, comparative biology and taxonomic classification.</title>
        <authorList>
            <person name="Goeker M."/>
        </authorList>
    </citation>
    <scope>NUCLEOTIDE SEQUENCE [LARGE SCALE GENOMIC DNA]</scope>
    <source>
        <strain evidence="9 10">DSM 24004</strain>
    </source>
</reference>
<feature type="active site" description="Proton donor/acceptor" evidence="7">
    <location>
        <position position="280"/>
    </location>
</feature>
<protein>
    <recommendedName>
        <fullName evidence="8">Peptidase M14 domain-containing protein</fullName>
    </recommendedName>
</protein>
<comment type="cofactor">
    <cofactor evidence="1">
        <name>Zn(2+)</name>
        <dbReference type="ChEBI" id="CHEBI:29105"/>
    </cofactor>
</comment>
<evidence type="ECO:0000256" key="5">
    <source>
        <dbReference type="ARBA" id="ARBA00022833"/>
    </source>
</evidence>